<dbReference type="RefSeq" id="WP_147608184.1">
    <property type="nucleotide sequence ID" value="NZ_JAFIQO010000125.1"/>
</dbReference>
<proteinExistence type="predicted"/>
<evidence type="ECO:0000313" key="2">
    <source>
        <dbReference type="EMBL" id="MBP0057591.1"/>
    </source>
</evidence>
<organism evidence="2 3">
    <name type="scientific">Anaerobutyricum soehngenii</name>
    <dbReference type="NCBI Taxonomy" id="105843"/>
    <lineage>
        <taxon>Bacteria</taxon>
        <taxon>Bacillati</taxon>
        <taxon>Bacillota</taxon>
        <taxon>Clostridia</taxon>
        <taxon>Lachnospirales</taxon>
        <taxon>Lachnospiraceae</taxon>
        <taxon>Anaerobutyricum</taxon>
    </lineage>
</organism>
<sequence length="339" mass="39175">MDASIKGTVRASDKDAQYDEKAKKLLGHKIILAYILVNTIEEFRGMNPKEVVNYIEGEPYISVVPVDSGMTNVKKKEGEKRAKSGKELEEDTKTTEQVIGLNTENSEINEGMIRFDIIFYVRMKEGLTQIIINIEAQKEEPGEYKILNRAIFYICRIVSSQKGRDFVNSEYDNMKRVYSIWICMNMKEHSLSHIHLKEEQIIGSHKWKGDLNLLNIIMIGIAKNLPEKEEKYELHRLLSALLSSDLEVKDKLDIIEKEYDIPLENDIRKDVKEMCNLSQGIREEAFEEGQEYGYREGQEKGEKQKLVRVVTKMHEAEFPLEQIAAIAEISVERVKEIID</sequence>
<evidence type="ECO:0008006" key="4">
    <source>
        <dbReference type="Google" id="ProtNLM"/>
    </source>
</evidence>
<comment type="caution">
    <text evidence="2">The sequence shown here is derived from an EMBL/GenBank/DDBJ whole genome shotgun (WGS) entry which is preliminary data.</text>
</comment>
<accession>A0ABS3ZJV0</accession>
<name>A0ABS3ZJV0_9FIRM</name>
<keyword evidence="3" id="KW-1185">Reference proteome</keyword>
<feature type="region of interest" description="Disordered" evidence="1">
    <location>
        <begin position="75"/>
        <end position="95"/>
    </location>
</feature>
<dbReference type="Proteomes" id="UP001315001">
    <property type="component" value="Unassembled WGS sequence"/>
</dbReference>
<dbReference type="EMBL" id="JAFIQO010000125">
    <property type="protein sequence ID" value="MBP0057591.1"/>
    <property type="molecule type" value="Genomic_DNA"/>
</dbReference>
<evidence type="ECO:0000256" key="1">
    <source>
        <dbReference type="SAM" id="MobiDB-lite"/>
    </source>
</evidence>
<feature type="compositionally biased region" description="Basic and acidic residues" evidence="1">
    <location>
        <begin position="75"/>
        <end position="94"/>
    </location>
</feature>
<protein>
    <recommendedName>
        <fullName evidence="4">Rpn family recombination-promoting nuclease/putative transposase</fullName>
    </recommendedName>
</protein>
<reference evidence="2 3" key="1">
    <citation type="submission" date="2021-02" db="EMBL/GenBank/DDBJ databases">
        <title>Lactate utilizing bacteria of the human gut.</title>
        <authorList>
            <person name="Sheridan P.O."/>
        </authorList>
    </citation>
    <scope>NUCLEOTIDE SEQUENCE [LARGE SCALE GENOMIC DNA]</scope>
    <source>
        <strain evidence="2 3">HTF-83D</strain>
    </source>
</reference>
<evidence type="ECO:0000313" key="3">
    <source>
        <dbReference type="Proteomes" id="UP001315001"/>
    </source>
</evidence>
<gene>
    <name evidence="2" type="ORF">JYQ75_09340</name>
</gene>